<dbReference type="InterPro" id="IPR018556">
    <property type="entry name" value="SPIN90/Ldb17_LRD"/>
</dbReference>
<feature type="compositionally biased region" description="Basic and acidic residues" evidence="1">
    <location>
        <begin position="1"/>
        <end position="10"/>
    </location>
</feature>
<reference evidence="3 4" key="1">
    <citation type="submission" date="2024-08" db="EMBL/GenBank/DDBJ databases">
        <authorList>
            <person name="Cucini C."/>
            <person name="Frati F."/>
        </authorList>
    </citation>
    <scope>NUCLEOTIDE SEQUENCE [LARGE SCALE GENOMIC DNA]</scope>
</reference>
<evidence type="ECO:0000259" key="2">
    <source>
        <dbReference type="Pfam" id="PF09431"/>
    </source>
</evidence>
<dbReference type="InterPro" id="IPR016024">
    <property type="entry name" value="ARM-type_fold"/>
</dbReference>
<dbReference type="EMBL" id="CAXLJM020000025">
    <property type="protein sequence ID" value="CAL8092560.1"/>
    <property type="molecule type" value="Genomic_DNA"/>
</dbReference>
<comment type="caution">
    <text evidence="3">The sequence shown here is derived from an EMBL/GenBank/DDBJ whole genome shotgun (WGS) entry which is preliminary data.</text>
</comment>
<dbReference type="PANTHER" id="PTHR13357">
    <property type="entry name" value="SH3 ADAPTER PROTEIN SPIN90 NCK INTERACTING PROTEIN WITH SH3 DOMAIN"/>
    <property type="match status" value="1"/>
</dbReference>
<dbReference type="PANTHER" id="PTHR13357:SF1">
    <property type="entry name" value="NCK-INTERACTING PROTEIN WITH SH3 DOMAIN"/>
    <property type="match status" value="1"/>
</dbReference>
<dbReference type="Pfam" id="PF09431">
    <property type="entry name" value="SPIN90_LRD"/>
    <property type="match status" value="1"/>
</dbReference>
<proteinExistence type="predicted"/>
<dbReference type="Proteomes" id="UP001642540">
    <property type="component" value="Unassembled WGS sequence"/>
</dbReference>
<name>A0ABP1Q7L5_9HEXA</name>
<feature type="domain" description="SPIN90/Ldb17 leucine-rich" evidence="2">
    <location>
        <begin position="633"/>
        <end position="758"/>
    </location>
</feature>
<evidence type="ECO:0000313" key="4">
    <source>
        <dbReference type="Proteomes" id="UP001642540"/>
    </source>
</evidence>
<evidence type="ECO:0000256" key="1">
    <source>
        <dbReference type="SAM" id="MobiDB-lite"/>
    </source>
</evidence>
<accession>A0ABP1Q7L5</accession>
<sequence>MDKVGIEKAGGDVPTKGENQNTNYETDEQHQPPAEVASGTDPMVEFPAFVESETGGALSPILPPNDMENFIDTKDDEYAEGSSGSMDKKSSTNAFNENVATENESKTTLQLAFNVVSHSPPDSCRSEHEPIQVLVNYPDDLKVSCKATLMKIDNEDVQVEEEMLKTNVVTIPDTGKLPLSGHGKGSYQEGAFGGNVQDLDDEFEEVQPEDNVFGKSEDVVDYVRGNLDKYRQNRERYMMEQHGYEETSQARAKTKEDGKGGFEAKEVRQTFAADRFPRQSSDSESEIDKATGVPLNGNMKKFGTLLLSDKRWPSNTTGLKISYDPNDTLGLMTPFADAKTGKPTRGIGVGTPQNKSCCSKGHICFDCFPIPDELLDQLHRQTGMSKLICLQAAQTVVKYYKNDLACSSFFACGEENVDEGSGYSEEMDESALLFTTTTPPVKTMNTSGPCEIQPKACKTILKLSGADKFRNLIRRLKLEPYESWTSSQNISFVFTFFRKLNKVAATLDRSLLKKLLIEDDYLFLNVLVVLLRKEKRWSIQWEILGVLGIIASRDSRARKRLLESDFPVFLSREILDPESKSSKLGAYAELLTVLFTAGTTLPIYLMEHFSVEFVVSILDMIENDDSRPGWALPDVLIKLLLSYNLQFSVNDVYDNLTILAIARVGNCKTLTSRLIDWLDHKDGPLTSWEVSVSVHQCVIKLVTDIFLCRTTSHVFSISQAILLMRLLTNNLPNFLPGDKRRTSYLKLIQAILHHCKYDYIRNTPYLNNLEDILLETSSLSFRDQGVIRSIFKEFPQLKQDIY</sequence>
<keyword evidence="4" id="KW-1185">Reference proteome</keyword>
<dbReference type="SUPFAM" id="SSF48371">
    <property type="entry name" value="ARM repeat"/>
    <property type="match status" value="1"/>
</dbReference>
<protein>
    <recommendedName>
        <fullName evidence="2">SPIN90/Ldb17 leucine-rich domain-containing protein</fullName>
    </recommendedName>
</protein>
<organism evidence="3 4">
    <name type="scientific">Orchesella dallaii</name>
    <dbReference type="NCBI Taxonomy" id="48710"/>
    <lineage>
        <taxon>Eukaryota</taxon>
        <taxon>Metazoa</taxon>
        <taxon>Ecdysozoa</taxon>
        <taxon>Arthropoda</taxon>
        <taxon>Hexapoda</taxon>
        <taxon>Collembola</taxon>
        <taxon>Entomobryomorpha</taxon>
        <taxon>Entomobryoidea</taxon>
        <taxon>Orchesellidae</taxon>
        <taxon>Orchesellinae</taxon>
        <taxon>Orchesella</taxon>
    </lineage>
</organism>
<dbReference type="InterPro" id="IPR030125">
    <property type="entry name" value="SPIN90/Ldb17"/>
</dbReference>
<feature type="region of interest" description="Disordered" evidence="1">
    <location>
        <begin position="1"/>
        <end position="40"/>
    </location>
</feature>
<gene>
    <name evidence="3" type="ORF">ODALV1_LOCUS8259</name>
</gene>
<evidence type="ECO:0000313" key="3">
    <source>
        <dbReference type="EMBL" id="CAL8092560.1"/>
    </source>
</evidence>